<dbReference type="AlphaFoldDB" id="A0A9E7HE85"/>
<accession>A0A9E7HE85</accession>
<sequence>MEMTNMFVRRITHKEKALEHFQIGEAGDALGHLVEPEALRHVQVLQLLGGPDRLRQLLQIVARPEVQHHQLGELADGVGKRFHPPYASEAHVPQALAVMEPLQELVVLDLDTVLLVRVLPPSQLHCGHLALVDQPCGFEVDVSLADVVDGEQSMFRIVADGVLFERQARTATPRVVIAGAAVLVEIEEAIALGDGDQKPANPRLYPEVVHLVTVVLLDGYDQALGDELIEAFLPFLRTRHYFLAHPPVDQQPLLEDRFRREDGEAEEAMLQLSLEAVDHKQKVRPRGALLDLPLQWEHFFLLLLLLLLLLPLSLGFLFNRRIH</sequence>
<dbReference type="EMBL" id="CP097510">
    <property type="protein sequence ID" value="URE28278.1"/>
    <property type="molecule type" value="Genomic_DNA"/>
</dbReference>
<organism evidence="2 3">
    <name type="scientific">Musa troglodytarum</name>
    <name type="common">fe'i banana</name>
    <dbReference type="NCBI Taxonomy" id="320322"/>
    <lineage>
        <taxon>Eukaryota</taxon>
        <taxon>Viridiplantae</taxon>
        <taxon>Streptophyta</taxon>
        <taxon>Embryophyta</taxon>
        <taxon>Tracheophyta</taxon>
        <taxon>Spermatophyta</taxon>
        <taxon>Magnoliopsida</taxon>
        <taxon>Liliopsida</taxon>
        <taxon>Zingiberales</taxon>
        <taxon>Musaceae</taxon>
        <taxon>Musa</taxon>
    </lineage>
</organism>
<proteinExistence type="predicted"/>
<protein>
    <submittedName>
        <fullName evidence="2">Uncharacterized protein</fullName>
    </submittedName>
</protein>
<keyword evidence="3" id="KW-1185">Reference proteome</keyword>
<dbReference type="EMBL" id="CP097510">
    <property type="protein sequence ID" value="URE28276.1"/>
    <property type="molecule type" value="Genomic_DNA"/>
</dbReference>
<reference evidence="2" key="1">
    <citation type="submission" date="2022-05" db="EMBL/GenBank/DDBJ databases">
        <title>The Musa troglodytarum L. genome provides insights into the mechanism of non-climacteric behaviour and enrichment of carotenoids.</title>
        <authorList>
            <person name="Wang J."/>
        </authorList>
    </citation>
    <scope>NUCLEOTIDE SEQUENCE</scope>
    <source>
        <tissue evidence="2">Leaf</tissue>
    </source>
</reference>
<gene>
    <name evidence="2" type="ORF">MUK42_12977</name>
</gene>
<evidence type="ECO:0000256" key="1">
    <source>
        <dbReference type="SAM" id="Phobius"/>
    </source>
</evidence>
<keyword evidence="1" id="KW-0812">Transmembrane</keyword>
<feature type="transmembrane region" description="Helical" evidence="1">
    <location>
        <begin position="299"/>
        <end position="318"/>
    </location>
</feature>
<name>A0A9E7HE85_9LILI</name>
<evidence type="ECO:0000313" key="2">
    <source>
        <dbReference type="EMBL" id="URE28278.1"/>
    </source>
</evidence>
<keyword evidence="1" id="KW-1133">Transmembrane helix</keyword>
<dbReference type="Proteomes" id="UP001055439">
    <property type="component" value="Chromosome 8"/>
</dbReference>
<keyword evidence="1" id="KW-0472">Membrane</keyword>
<evidence type="ECO:0000313" key="3">
    <source>
        <dbReference type="Proteomes" id="UP001055439"/>
    </source>
</evidence>